<dbReference type="AlphaFoldDB" id="A0A6J4NHW0"/>
<feature type="compositionally biased region" description="Basic residues" evidence="1">
    <location>
        <begin position="1"/>
        <end position="18"/>
    </location>
</feature>
<organism evidence="2">
    <name type="scientific">uncultured Ramlibacter sp</name>
    <dbReference type="NCBI Taxonomy" id="260755"/>
    <lineage>
        <taxon>Bacteria</taxon>
        <taxon>Pseudomonadati</taxon>
        <taxon>Pseudomonadota</taxon>
        <taxon>Betaproteobacteria</taxon>
        <taxon>Burkholderiales</taxon>
        <taxon>Comamonadaceae</taxon>
        <taxon>Ramlibacter</taxon>
        <taxon>environmental samples</taxon>
    </lineage>
</organism>
<evidence type="ECO:0000313" key="2">
    <source>
        <dbReference type="EMBL" id="CAA9385552.1"/>
    </source>
</evidence>
<protein>
    <submittedName>
        <fullName evidence="2">Translation elongation factor P</fullName>
    </submittedName>
</protein>
<name>A0A6J4NHW0_9BURK</name>
<feature type="non-terminal residue" evidence="2">
    <location>
        <position position="85"/>
    </location>
</feature>
<evidence type="ECO:0000256" key="1">
    <source>
        <dbReference type="SAM" id="MobiDB-lite"/>
    </source>
</evidence>
<feature type="region of interest" description="Disordered" evidence="1">
    <location>
        <begin position="1"/>
        <end position="71"/>
    </location>
</feature>
<feature type="compositionally biased region" description="Basic and acidic residues" evidence="1">
    <location>
        <begin position="56"/>
        <end position="71"/>
    </location>
</feature>
<dbReference type="EMBL" id="CADCUX010000022">
    <property type="protein sequence ID" value="CAA9385552.1"/>
    <property type="molecule type" value="Genomic_DNA"/>
</dbReference>
<reference evidence="2" key="1">
    <citation type="submission" date="2020-02" db="EMBL/GenBank/DDBJ databases">
        <authorList>
            <person name="Meier V. D."/>
        </authorList>
    </citation>
    <scope>NUCLEOTIDE SEQUENCE</scope>
    <source>
        <strain evidence="2">AVDCRST_MAG51</strain>
    </source>
</reference>
<keyword evidence="2" id="KW-0648">Protein biosynthesis</keyword>
<gene>
    <name evidence="2" type="ORF">AVDCRST_MAG51-67</name>
</gene>
<accession>A0A6J4NHW0</accession>
<keyword evidence="2" id="KW-0251">Elongation factor</keyword>
<proteinExistence type="predicted"/>
<sequence>ENCSRNPRRQRDHAHHPALGRAEDRVLPRRPQLGHRAHEAQVAAQQPGHGSRLQGRRQDGPDRAGEEGLHLLLLRRPDVRLDGLL</sequence>
<dbReference type="GO" id="GO:0003746">
    <property type="term" value="F:translation elongation factor activity"/>
    <property type="evidence" value="ECO:0007669"/>
    <property type="project" value="UniProtKB-KW"/>
</dbReference>
<feature type="non-terminal residue" evidence="2">
    <location>
        <position position="1"/>
    </location>
</feature>